<dbReference type="Pfam" id="PF00154">
    <property type="entry name" value="RecA_N"/>
    <property type="match status" value="1"/>
</dbReference>
<dbReference type="GO" id="GO:0140664">
    <property type="term" value="F:ATP-dependent DNA damage sensor activity"/>
    <property type="evidence" value="ECO:0007669"/>
    <property type="project" value="InterPro"/>
</dbReference>
<dbReference type="InterPro" id="IPR020588">
    <property type="entry name" value="RecA_ATP-bd"/>
</dbReference>
<evidence type="ECO:0000313" key="12">
    <source>
        <dbReference type="EMBL" id="KKR62971.1"/>
    </source>
</evidence>
<evidence type="ECO:0000256" key="1">
    <source>
        <dbReference type="ARBA" id="ARBA00009391"/>
    </source>
</evidence>
<dbReference type="PANTHER" id="PTHR45900">
    <property type="entry name" value="RECA"/>
    <property type="match status" value="1"/>
</dbReference>
<dbReference type="Proteomes" id="UP000034613">
    <property type="component" value="Unassembled WGS sequence"/>
</dbReference>
<evidence type="ECO:0000256" key="7">
    <source>
        <dbReference type="HAMAP-Rule" id="MF_00268"/>
    </source>
</evidence>
<name>A0A0G0SKS4_9BACT</name>
<dbReference type="GO" id="GO:0009432">
    <property type="term" value="P:SOS response"/>
    <property type="evidence" value="ECO:0007669"/>
    <property type="project" value="UniProtKB-UniRule"/>
</dbReference>
<dbReference type="InterPro" id="IPR020584">
    <property type="entry name" value="DNA_recomb/repair_RecA_CS"/>
</dbReference>
<dbReference type="PROSITE" id="PS50162">
    <property type="entry name" value="RECA_2"/>
    <property type="match status" value="1"/>
</dbReference>
<dbReference type="InterPro" id="IPR023400">
    <property type="entry name" value="RecA_C_sf"/>
</dbReference>
<dbReference type="Gene3D" id="3.40.50.300">
    <property type="entry name" value="P-loop containing nucleotide triphosphate hydrolases"/>
    <property type="match status" value="1"/>
</dbReference>
<dbReference type="PATRIC" id="fig|1618554.3.peg.298"/>
<feature type="domain" description="RecA family profile 1" evidence="10">
    <location>
        <begin position="35"/>
        <end position="194"/>
    </location>
</feature>
<dbReference type="FunFam" id="3.40.50.300:FF:000087">
    <property type="entry name" value="Recombinase RecA"/>
    <property type="match status" value="1"/>
</dbReference>
<dbReference type="HAMAP" id="MF_00268">
    <property type="entry name" value="RecA"/>
    <property type="match status" value="1"/>
</dbReference>
<dbReference type="InterPro" id="IPR020587">
    <property type="entry name" value="RecA_monomer-monomer_interface"/>
</dbReference>
<dbReference type="PROSITE" id="PS50163">
    <property type="entry name" value="RECA_3"/>
    <property type="match status" value="1"/>
</dbReference>
<dbReference type="SMART" id="SM00382">
    <property type="entry name" value="AAA"/>
    <property type="match status" value="1"/>
</dbReference>
<dbReference type="NCBIfam" id="TIGR02012">
    <property type="entry name" value="tigrfam_recA"/>
    <property type="match status" value="1"/>
</dbReference>
<evidence type="ECO:0000259" key="11">
    <source>
        <dbReference type="PROSITE" id="PS50163"/>
    </source>
</evidence>
<dbReference type="GO" id="GO:0003684">
    <property type="term" value="F:damaged DNA binding"/>
    <property type="evidence" value="ECO:0007669"/>
    <property type="project" value="UniProtKB-UniRule"/>
</dbReference>
<protein>
    <recommendedName>
        <fullName evidence="2 7">Protein RecA</fullName>
    </recommendedName>
    <alternativeName>
        <fullName evidence="7 8">Recombinase A</fullName>
    </alternativeName>
</protein>
<comment type="subcellular location">
    <subcellularLocation>
        <location evidence="7">Cytoplasm</location>
    </subcellularLocation>
</comment>
<dbReference type="GO" id="GO:0006310">
    <property type="term" value="P:DNA recombination"/>
    <property type="evidence" value="ECO:0007669"/>
    <property type="project" value="UniProtKB-UniRule"/>
</dbReference>
<keyword evidence="7 9" id="KW-0227">DNA damage</keyword>
<organism evidence="12 13">
    <name type="scientific">Candidatus Woesebacteria bacterium GW2011_GWA1_40_45</name>
    <dbReference type="NCBI Taxonomy" id="1618554"/>
    <lineage>
        <taxon>Bacteria</taxon>
        <taxon>Candidatus Woeseibacteriota</taxon>
    </lineage>
</organism>
<dbReference type="GO" id="GO:0003697">
    <property type="term" value="F:single-stranded DNA binding"/>
    <property type="evidence" value="ECO:0007669"/>
    <property type="project" value="UniProtKB-UniRule"/>
</dbReference>
<keyword evidence="7" id="KW-0963">Cytoplasm</keyword>
<evidence type="ECO:0000256" key="8">
    <source>
        <dbReference type="RuleBase" id="RU000526"/>
    </source>
</evidence>
<dbReference type="InterPro" id="IPR049261">
    <property type="entry name" value="RecA-like_C"/>
</dbReference>
<dbReference type="Pfam" id="PF21096">
    <property type="entry name" value="RecA_C"/>
    <property type="match status" value="1"/>
</dbReference>
<feature type="domain" description="RecA family profile 2" evidence="11">
    <location>
        <begin position="199"/>
        <end position="272"/>
    </location>
</feature>
<keyword evidence="7 8" id="KW-0234">DNA repair</keyword>
<dbReference type="GO" id="GO:0005737">
    <property type="term" value="C:cytoplasm"/>
    <property type="evidence" value="ECO:0007669"/>
    <property type="project" value="UniProtKB-SubCell"/>
</dbReference>
<dbReference type="GO" id="GO:0005524">
    <property type="term" value="F:ATP binding"/>
    <property type="evidence" value="ECO:0007669"/>
    <property type="project" value="UniProtKB-UniRule"/>
</dbReference>
<comment type="caution">
    <text evidence="12">The sequence shown here is derived from an EMBL/GenBank/DDBJ whole genome shotgun (WGS) entry which is preliminary data.</text>
</comment>
<dbReference type="InterPro" id="IPR049428">
    <property type="entry name" value="RecA-like_N"/>
</dbReference>
<dbReference type="GO" id="GO:0006281">
    <property type="term" value="P:DNA repair"/>
    <property type="evidence" value="ECO:0007669"/>
    <property type="project" value="UniProtKB-UniRule"/>
</dbReference>
<evidence type="ECO:0000256" key="3">
    <source>
        <dbReference type="ARBA" id="ARBA00022741"/>
    </source>
</evidence>
<feature type="binding site" evidence="7">
    <location>
        <begin position="65"/>
        <end position="72"/>
    </location>
    <ligand>
        <name>ATP</name>
        <dbReference type="ChEBI" id="CHEBI:30616"/>
    </ligand>
</feature>
<reference evidence="12 13" key="1">
    <citation type="journal article" date="2015" name="Nature">
        <title>rRNA introns, odd ribosomes, and small enigmatic genomes across a large radiation of phyla.</title>
        <authorList>
            <person name="Brown C.T."/>
            <person name="Hug L.A."/>
            <person name="Thomas B.C."/>
            <person name="Sharon I."/>
            <person name="Castelle C.J."/>
            <person name="Singh A."/>
            <person name="Wilkins M.J."/>
            <person name="Williams K.H."/>
            <person name="Banfield J.F."/>
        </authorList>
    </citation>
    <scope>NUCLEOTIDE SEQUENCE [LARGE SCALE GENOMIC DNA]</scope>
</reference>
<keyword evidence="7 8" id="KW-0742">SOS response</keyword>
<dbReference type="InterPro" id="IPR027417">
    <property type="entry name" value="P-loop_NTPase"/>
</dbReference>
<dbReference type="EMBL" id="LBZB01000019">
    <property type="protein sequence ID" value="KKR62971.1"/>
    <property type="molecule type" value="Genomic_DNA"/>
</dbReference>
<comment type="similarity">
    <text evidence="1 7 9">Belongs to the RecA family.</text>
</comment>
<dbReference type="PRINTS" id="PR00142">
    <property type="entry name" value="RECA"/>
</dbReference>
<evidence type="ECO:0000256" key="5">
    <source>
        <dbReference type="ARBA" id="ARBA00023125"/>
    </source>
</evidence>
<evidence type="ECO:0000313" key="13">
    <source>
        <dbReference type="Proteomes" id="UP000034613"/>
    </source>
</evidence>
<dbReference type="SUPFAM" id="SSF54752">
    <property type="entry name" value="RecA protein, C-terminal domain"/>
    <property type="match status" value="1"/>
</dbReference>
<dbReference type="CDD" id="cd00983">
    <property type="entry name" value="RecA"/>
    <property type="match status" value="1"/>
</dbReference>
<evidence type="ECO:0000256" key="2">
    <source>
        <dbReference type="ARBA" id="ARBA00015553"/>
    </source>
</evidence>
<evidence type="ECO:0000256" key="6">
    <source>
        <dbReference type="ARBA" id="ARBA00023172"/>
    </source>
</evidence>
<dbReference type="PROSITE" id="PS00321">
    <property type="entry name" value="RECA_1"/>
    <property type="match status" value="1"/>
</dbReference>
<dbReference type="InterPro" id="IPR003593">
    <property type="entry name" value="AAA+_ATPase"/>
</dbReference>
<keyword evidence="6 7" id="KW-0233">DNA recombination</keyword>
<dbReference type="AlphaFoldDB" id="A0A0G0SKS4"/>
<dbReference type="PANTHER" id="PTHR45900:SF1">
    <property type="entry name" value="MITOCHONDRIAL DNA REPAIR PROTEIN RECA HOMOLOG-RELATED"/>
    <property type="match status" value="1"/>
</dbReference>
<dbReference type="SUPFAM" id="SSF52540">
    <property type="entry name" value="P-loop containing nucleoside triphosphate hydrolases"/>
    <property type="match status" value="1"/>
</dbReference>
<keyword evidence="4 7" id="KW-0067">ATP-binding</keyword>
<evidence type="ECO:0000259" key="10">
    <source>
        <dbReference type="PROSITE" id="PS50162"/>
    </source>
</evidence>
<keyword evidence="5 7" id="KW-0238">DNA-binding</keyword>
<evidence type="ECO:0000256" key="9">
    <source>
        <dbReference type="RuleBase" id="RU004527"/>
    </source>
</evidence>
<comment type="function">
    <text evidence="7">Can catalyze the hydrolysis of ATP in the presence of single-stranded DNA, the ATP-dependent uptake of single-stranded DNA by duplex DNA, and the ATP-dependent hybridization of homologous single-stranded DNAs. It interacts with LexA causing its activation and leading to its autocatalytic cleavage.</text>
</comment>
<dbReference type="InterPro" id="IPR013765">
    <property type="entry name" value="DNA_recomb/repair_RecA"/>
</dbReference>
<gene>
    <name evidence="7" type="primary">recA</name>
    <name evidence="12" type="ORF">UU03_C0019G0005</name>
</gene>
<sequence>MAKKTINTEKQAIEKMEEKHGEGVVMRLDSDKKVNVEVIPTGSICLDSALGVGGIAKGRIIEIYGPESSGKTTLALHIVHEAQKQKLTCAFIDAEHALDAEYARKLGVDTKEMYISQPSSGEQALDVVEEFVKTGEIGLIVIDSVAALTPQAEINGEMGASHMGLQARLMSQALRKLTAISSKAKCTIIFINQVRMAIGQTWGNPEVTTGGRALRFYASMRIEVRRSNRLLRGEEIVGSRISVKIAKNKLASPFKTTSFDILFGEGISKANDILEFATQKGIIKKEGISFFFENEKIGTGLDKTKTVLTDNKELFNKIEIACRKLI</sequence>
<accession>A0A0G0SKS4</accession>
<keyword evidence="3 7" id="KW-0547">Nucleotide-binding</keyword>
<evidence type="ECO:0000256" key="4">
    <source>
        <dbReference type="ARBA" id="ARBA00022840"/>
    </source>
</evidence>
<proteinExistence type="inferred from homology"/>